<dbReference type="AlphaFoldDB" id="A0A6M3KUC8"/>
<gene>
    <name evidence="1" type="ORF">MM415B02230_0016</name>
</gene>
<reference evidence="1" key="1">
    <citation type="submission" date="2020-03" db="EMBL/GenBank/DDBJ databases">
        <title>The deep terrestrial virosphere.</title>
        <authorList>
            <person name="Holmfeldt K."/>
            <person name="Nilsson E."/>
            <person name="Simone D."/>
            <person name="Lopez-Fernandez M."/>
            <person name="Wu X."/>
            <person name="de Brujin I."/>
            <person name="Lundin D."/>
            <person name="Andersson A."/>
            <person name="Bertilsson S."/>
            <person name="Dopson M."/>
        </authorList>
    </citation>
    <scope>NUCLEOTIDE SEQUENCE</scope>
    <source>
        <strain evidence="1">MM415B02230</strain>
    </source>
</reference>
<sequence length="104" mass="12325">MILKIMRYLDQDWWMLDNIRKISKAEFEQTHDDNIGKAEADISLLDYENWLNQTNNHEVEGWRVVSLICRLNDGTEFRVLFDTVAYLLNDDGKTIEVILANYKD</sequence>
<proteinExistence type="predicted"/>
<name>A0A6M3KUC8_9ZZZZ</name>
<evidence type="ECO:0000313" key="1">
    <source>
        <dbReference type="EMBL" id="QJA85362.1"/>
    </source>
</evidence>
<dbReference type="EMBL" id="MT142569">
    <property type="protein sequence ID" value="QJA85362.1"/>
    <property type="molecule type" value="Genomic_DNA"/>
</dbReference>
<protein>
    <submittedName>
        <fullName evidence="1">Uncharacterized protein</fullName>
    </submittedName>
</protein>
<organism evidence="1">
    <name type="scientific">viral metagenome</name>
    <dbReference type="NCBI Taxonomy" id="1070528"/>
    <lineage>
        <taxon>unclassified sequences</taxon>
        <taxon>metagenomes</taxon>
        <taxon>organismal metagenomes</taxon>
    </lineage>
</organism>
<accession>A0A6M3KUC8</accession>